<accession>A0A1G9HJS3</accession>
<evidence type="ECO:0000259" key="8">
    <source>
        <dbReference type="PROSITE" id="PS50949"/>
    </source>
</evidence>
<dbReference type="PROSITE" id="PS50949">
    <property type="entry name" value="HTH_GNTR"/>
    <property type="match status" value="1"/>
</dbReference>
<dbReference type="InterPro" id="IPR004839">
    <property type="entry name" value="Aminotransferase_I/II_large"/>
</dbReference>
<keyword evidence="5" id="KW-0805">Transcription regulation</keyword>
<dbReference type="GO" id="GO:0003700">
    <property type="term" value="F:DNA-binding transcription factor activity"/>
    <property type="evidence" value="ECO:0007669"/>
    <property type="project" value="InterPro"/>
</dbReference>
<evidence type="ECO:0000256" key="1">
    <source>
        <dbReference type="ARBA" id="ARBA00001933"/>
    </source>
</evidence>
<dbReference type="PANTHER" id="PTHR46577:SF2">
    <property type="entry name" value="TRANSCRIPTIONAL REGULATORY PROTEIN"/>
    <property type="match status" value="1"/>
</dbReference>
<dbReference type="Pfam" id="PF00392">
    <property type="entry name" value="GntR"/>
    <property type="match status" value="1"/>
</dbReference>
<dbReference type="Pfam" id="PF00155">
    <property type="entry name" value="Aminotran_1_2"/>
    <property type="match status" value="1"/>
</dbReference>
<dbReference type="GO" id="GO:0003677">
    <property type="term" value="F:DNA binding"/>
    <property type="evidence" value="ECO:0007669"/>
    <property type="project" value="UniProtKB-KW"/>
</dbReference>
<evidence type="ECO:0000256" key="3">
    <source>
        <dbReference type="ARBA" id="ARBA00022576"/>
    </source>
</evidence>
<dbReference type="InterPro" id="IPR051446">
    <property type="entry name" value="HTH_trans_reg/aminotransferase"/>
</dbReference>
<reference evidence="10" key="1">
    <citation type="submission" date="2016-10" db="EMBL/GenBank/DDBJ databases">
        <authorList>
            <person name="Varghese N."/>
            <person name="Submissions S."/>
        </authorList>
    </citation>
    <scope>NUCLEOTIDE SEQUENCE [LARGE SCALE GENOMIC DNA]</scope>
    <source>
        <strain evidence="10">CGMCC 1.11012</strain>
    </source>
</reference>
<keyword evidence="6 9" id="KW-0238">DNA-binding</keyword>
<comment type="similarity">
    <text evidence="2">In the C-terminal section; belongs to the class-I pyridoxal-phosphate-dependent aminotransferase family.</text>
</comment>
<dbReference type="GO" id="GO:0030170">
    <property type="term" value="F:pyridoxal phosphate binding"/>
    <property type="evidence" value="ECO:0007669"/>
    <property type="project" value="InterPro"/>
</dbReference>
<proteinExistence type="inferred from homology"/>
<evidence type="ECO:0000256" key="2">
    <source>
        <dbReference type="ARBA" id="ARBA00005384"/>
    </source>
</evidence>
<dbReference type="CDD" id="cd00609">
    <property type="entry name" value="AAT_like"/>
    <property type="match status" value="1"/>
</dbReference>
<dbReference type="AlphaFoldDB" id="A0A1G9HJS3"/>
<dbReference type="SMART" id="SM00345">
    <property type="entry name" value="HTH_GNTR"/>
    <property type="match status" value="1"/>
</dbReference>
<evidence type="ECO:0000313" key="10">
    <source>
        <dbReference type="Proteomes" id="UP000199050"/>
    </source>
</evidence>
<dbReference type="InterPro" id="IPR015424">
    <property type="entry name" value="PyrdxlP-dep_Trfase"/>
</dbReference>
<dbReference type="Gene3D" id="3.40.640.10">
    <property type="entry name" value="Type I PLP-dependent aspartate aminotransferase-like (Major domain)"/>
    <property type="match status" value="1"/>
</dbReference>
<dbReference type="InterPro" id="IPR036390">
    <property type="entry name" value="WH_DNA-bd_sf"/>
</dbReference>
<keyword evidence="10" id="KW-1185">Reference proteome</keyword>
<dbReference type="InterPro" id="IPR000524">
    <property type="entry name" value="Tscrpt_reg_HTH_GntR"/>
</dbReference>
<keyword evidence="3 9" id="KW-0032">Aminotransferase</keyword>
<dbReference type="InterPro" id="IPR036388">
    <property type="entry name" value="WH-like_DNA-bd_sf"/>
</dbReference>
<evidence type="ECO:0000313" key="9">
    <source>
        <dbReference type="EMBL" id="SDL13016.1"/>
    </source>
</evidence>
<evidence type="ECO:0000256" key="6">
    <source>
        <dbReference type="ARBA" id="ARBA00023125"/>
    </source>
</evidence>
<keyword evidence="9" id="KW-0808">Transferase</keyword>
<dbReference type="CDD" id="cd07377">
    <property type="entry name" value="WHTH_GntR"/>
    <property type="match status" value="1"/>
</dbReference>
<keyword evidence="4" id="KW-0663">Pyridoxal phosphate</keyword>
<dbReference type="Gene3D" id="3.90.1150.10">
    <property type="entry name" value="Aspartate Aminotransferase, domain 1"/>
    <property type="match status" value="1"/>
</dbReference>
<dbReference type="GO" id="GO:0008483">
    <property type="term" value="F:transaminase activity"/>
    <property type="evidence" value="ECO:0007669"/>
    <property type="project" value="UniProtKB-KW"/>
</dbReference>
<dbReference type="Proteomes" id="UP000199050">
    <property type="component" value="Unassembled WGS sequence"/>
</dbReference>
<name>A0A1G9HJS3_9BACL</name>
<dbReference type="PANTHER" id="PTHR46577">
    <property type="entry name" value="HTH-TYPE TRANSCRIPTIONAL REGULATORY PROTEIN GABR"/>
    <property type="match status" value="1"/>
</dbReference>
<dbReference type="SUPFAM" id="SSF46785">
    <property type="entry name" value="Winged helix' DNA-binding domain"/>
    <property type="match status" value="1"/>
</dbReference>
<dbReference type="Gene3D" id="1.10.10.10">
    <property type="entry name" value="Winged helix-like DNA-binding domain superfamily/Winged helix DNA-binding domain"/>
    <property type="match status" value="1"/>
</dbReference>
<evidence type="ECO:0000256" key="5">
    <source>
        <dbReference type="ARBA" id="ARBA00023015"/>
    </source>
</evidence>
<evidence type="ECO:0000256" key="7">
    <source>
        <dbReference type="ARBA" id="ARBA00023163"/>
    </source>
</evidence>
<keyword evidence="7" id="KW-0804">Transcription</keyword>
<dbReference type="InterPro" id="IPR015422">
    <property type="entry name" value="PyrdxlP-dep_Trfase_small"/>
</dbReference>
<feature type="domain" description="HTH gntR-type" evidence="8">
    <location>
        <begin position="36"/>
        <end position="104"/>
    </location>
</feature>
<sequence>MQAAAVTLSLQKIRAAGIAEGSAKAMKQPANMEQNHPLFRQVYDYMVNRIVREEWKVHDKLPSIRMLAEELQVHRLTVFKAYRELASSGRVYVKDKSGYYVAPAGMLREEPTAEAAAGVPAYSLTNPMSDIQRMPVQYQFSQALIDPGLLPNLFLSDYVKKVFDLYPKVMGTYSSVQGDPELRSVLSRHYQEHYKLQLSPAELLITSGAQQAINLIAGLVLGPMDYVLVERPTYSVALDIFRRAGARLLPVTITPEGYDLEAVEELMRTCRPRMFYINPTHHNPTGHTVPARQRKLLVELAERYRCLLVEDDPFRDIYFGGVPPAPFFAYDTEGWVIYISSFSKYVAPGLRICAVACRHPFMERLITAKSMADNGSPLLNQKIFLHYYTSPRLQQHLGKLRIALQVHKEIMEEELAGSGWEWTAPEGGLNLWIKLPESVSAAALLQRSMEQSISFVPGELCDPLGEMTSWLRLSYSFASENVLREGMRKLMQLAREL</sequence>
<dbReference type="InterPro" id="IPR015421">
    <property type="entry name" value="PyrdxlP-dep_Trfase_major"/>
</dbReference>
<protein>
    <submittedName>
        <fullName evidence="9">DNA-binding transcriptional regulator, MocR family, contains an aminotransferase domain</fullName>
    </submittedName>
</protein>
<gene>
    <name evidence="9" type="ORF">SAMN05216192_1779</name>
</gene>
<dbReference type="SUPFAM" id="SSF53383">
    <property type="entry name" value="PLP-dependent transferases"/>
    <property type="match status" value="1"/>
</dbReference>
<organism evidence="9 10">
    <name type="scientific">Paenibacillus typhae</name>
    <dbReference type="NCBI Taxonomy" id="1174501"/>
    <lineage>
        <taxon>Bacteria</taxon>
        <taxon>Bacillati</taxon>
        <taxon>Bacillota</taxon>
        <taxon>Bacilli</taxon>
        <taxon>Bacillales</taxon>
        <taxon>Paenibacillaceae</taxon>
        <taxon>Paenibacillus</taxon>
    </lineage>
</organism>
<evidence type="ECO:0000256" key="4">
    <source>
        <dbReference type="ARBA" id="ARBA00022898"/>
    </source>
</evidence>
<dbReference type="EMBL" id="FNDX01000077">
    <property type="protein sequence ID" value="SDL13016.1"/>
    <property type="molecule type" value="Genomic_DNA"/>
</dbReference>
<dbReference type="STRING" id="1174501.SAMN05216192_1779"/>
<comment type="cofactor">
    <cofactor evidence="1">
        <name>pyridoxal 5'-phosphate</name>
        <dbReference type="ChEBI" id="CHEBI:597326"/>
    </cofactor>
</comment>